<evidence type="ECO:0000256" key="2">
    <source>
        <dbReference type="ARBA" id="ARBA00022679"/>
    </source>
</evidence>
<accession>A0A386PKV1</accession>
<dbReference type="InterPro" id="IPR005790">
    <property type="entry name" value="DNA_polIII_delta"/>
</dbReference>
<keyword evidence="9" id="KW-1185">Reference proteome</keyword>
<evidence type="ECO:0000256" key="3">
    <source>
        <dbReference type="ARBA" id="ARBA00022695"/>
    </source>
</evidence>
<dbReference type="Proteomes" id="UP000275571">
    <property type="component" value="Chromosome"/>
</dbReference>
<keyword evidence="4" id="KW-0235">DNA replication</keyword>
<dbReference type="PANTHER" id="PTHR34388:SF1">
    <property type="entry name" value="DNA POLYMERASE III SUBUNIT DELTA"/>
    <property type="match status" value="1"/>
</dbReference>
<dbReference type="InterPro" id="IPR027417">
    <property type="entry name" value="P-loop_NTPase"/>
</dbReference>
<keyword evidence="2" id="KW-0808">Transferase</keyword>
<dbReference type="PANTHER" id="PTHR34388">
    <property type="entry name" value="DNA POLYMERASE III SUBUNIT DELTA"/>
    <property type="match status" value="1"/>
</dbReference>
<evidence type="ECO:0000313" key="9">
    <source>
        <dbReference type="Proteomes" id="UP000275571"/>
    </source>
</evidence>
<dbReference type="EMBL" id="CP028884">
    <property type="protein sequence ID" value="AYE36326.1"/>
    <property type="molecule type" value="Genomic_DNA"/>
</dbReference>
<dbReference type="KEGG" id="btur:DB313_02370"/>
<dbReference type="GO" id="GO:0003887">
    <property type="term" value="F:DNA-directed DNA polymerase activity"/>
    <property type="evidence" value="ECO:0007669"/>
    <property type="project" value="UniProtKB-KW"/>
</dbReference>
<sequence length="325" mass="37899">MQEVYLLLGKEQGLKEAYLNDILSKLGDLLVNKIFLSDLSSVELSELLLTNSFFSKREVFIIYEAESLKNKKDLELIYSTIAKSLNKIVILVSSENSISFDPKDSLKVIKKTFYELSNPDKFSFVKKSFFELGIKITDKAINLMLFMLDSDTKILKFYINSLSLLVKNKTIDEHDVSSWISYVRPENSFSLFESIIKRDMENSLVKIKSILDQGEDFVSVLMSLGWQFKKLLKIKIDFQNSGNISAVFKKHKIFFSLEKIYKIGLKNYSGFDIKFILKIFHKFDLYARIYGKNLHLNLAYFMVFILLRKDETILNNFSSKFKYNF</sequence>
<dbReference type="GO" id="GO:0009360">
    <property type="term" value="C:DNA polymerase III complex"/>
    <property type="evidence" value="ECO:0007669"/>
    <property type="project" value="TreeGrafter"/>
</dbReference>
<dbReference type="SUPFAM" id="SSF52540">
    <property type="entry name" value="P-loop containing nucleoside triphosphate hydrolases"/>
    <property type="match status" value="1"/>
</dbReference>
<reference evidence="8 9" key="1">
    <citation type="journal article" date="2018" name="Infect. Genet. Evol.">
        <title>Genome-wide analysis of Borrelia turcica and 'Candidatus Borrelia tachyglossi' shows relapsing fever-like genomes with unique genomic links to Lyme disease Borrelia.</title>
        <authorList>
            <person name="Gofton A.W."/>
            <person name="Margos G."/>
            <person name="Fingerle V."/>
            <person name="Hepner S."/>
            <person name="Loh S.M."/>
            <person name="Ryan U."/>
            <person name="Irwin P."/>
            <person name="Oskam C.L."/>
        </authorList>
    </citation>
    <scope>NUCLEOTIDE SEQUENCE [LARGE SCALE GENOMIC DNA]</scope>
    <source>
        <strain evidence="8 9">IST7</strain>
    </source>
</reference>
<evidence type="ECO:0000256" key="4">
    <source>
        <dbReference type="ARBA" id="ARBA00022705"/>
    </source>
</evidence>
<dbReference type="GO" id="GO:0003677">
    <property type="term" value="F:DNA binding"/>
    <property type="evidence" value="ECO:0007669"/>
    <property type="project" value="InterPro"/>
</dbReference>
<comment type="catalytic activity">
    <reaction evidence="7">
        <text>DNA(n) + a 2'-deoxyribonucleoside 5'-triphosphate = DNA(n+1) + diphosphate</text>
        <dbReference type="Rhea" id="RHEA:22508"/>
        <dbReference type="Rhea" id="RHEA-COMP:17339"/>
        <dbReference type="Rhea" id="RHEA-COMP:17340"/>
        <dbReference type="ChEBI" id="CHEBI:33019"/>
        <dbReference type="ChEBI" id="CHEBI:61560"/>
        <dbReference type="ChEBI" id="CHEBI:173112"/>
        <dbReference type="EC" id="2.7.7.7"/>
    </reaction>
</comment>
<keyword evidence="5" id="KW-0239">DNA-directed DNA polymerase</keyword>
<proteinExistence type="inferred from homology"/>
<name>A0A386PKV1_9SPIR</name>
<evidence type="ECO:0000256" key="5">
    <source>
        <dbReference type="ARBA" id="ARBA00022932"/>
    </source>
</evidence>
<keyword evidence="3" id="KW-0548">Nucleotidyltransferase</keyword>
<evidence type="ECO:0000256" key="7">
    <source>
        <dbReference type="ARBA" id="ARBA00049244"/>
    </source>
</evidence>
<evidence type="ECO:0000313" key="8">
    <source>
        <dbReference type="EMBL" id="AYE36326.1"/>
    </source>
</evidence>
<dbReference type="NCBIfam" id="TIGR01128">
    <property type="entry name" value="holA"/>
    <property type="match status" value="1"/>
</dbReference>
<dbReference type="GO" id="GO:0006261">
    <property type="term" value="P:DNA-templated DNA replication"/>
    <property type="evidence" value="ECO:0007669"/>
    <property type="project" value="TreeGrafter"/>
</dbReference>
<dbReference type="OrthoDB" id="351002at2"/>
<comment type="similarity">
    <text evidence="6">Belongs to the DNA polymerase HolA subunit family.</text>
</comment>
<dbReference type="Gene3D" id="3.40.50.300">
    <property type="entry name" value="P-loop containing nucleotide triphosphate hydrolases"/>
    <property type="match status" value="1"/>
</dbReference>
<dbReference type="Gene3D" id="1.20.272.10">
    <property type="match status" value="1"/>
</dbReference>
<dbReference type="EC" id="2.7.7.7" evidence="1"/>
<protein>
    <recommendedName>
        <fullName evidence="1">DNA-directed DNA polymerase</fullName>
        <ecNumber evidence="1">2.7.7.7</ecNumber>
    </recommendedName>
</protein>
<evidence type="ECO:0000256" key="6">
    <source>
        <dbReference type="ARBA" id="ARBA00034754"/>
    </source>
</evidence>
<dbReference type="AlphaFoldDB" id="A0A386PKV1"/>
<organism evidence="8 9">
    <name type="scientific">Borrelia turcica IST7</name>
    <dbReference type="NCBI Taxonomy" id="1104446"/>
    <lineage>
        <taxon>Bacteria</taxon>
        <taxon>Pseudomonadati</taxon>
        <taxon>Spirochaetota</taxon>
        <taxon>Spirochaetia</taxon>
        <taxon>Spirochaetales</taxon>
        <taxon>Borreliaceae</taxon>
        <taxon>Borrelia</taxon>
    </lineage>
</organism>
<dbReference type="InterPro" id="IPR008921">
    <property type="entry name" value="DNA_pol3_clamp-load_cplx_C"/>
</dbReference>
<dbReference type="SUPFAM" id="SSF48019">
    <property type="entry name" value="post-AAA+ oligomerization domain-like"/>
    <property type="match status" value="1"/>
</dbReference>
<dbReference type="RefSeq" id="WP_120104249.1">
    <property type="nucleotide sequence ID" value="NZ_CP028884.1"/>
</dbReference>
<gene>
    <name evidence="8" type="ORF">DB313_02370</name>
</gene>
<evidence type="ECO:0000256" key="1">
    <source>
        <dbReference type="ARBA" id="ARBA00012417"/>
    </source>
</evidence>